<feature type="chain" id="PRO_5042083870" description="Secreted protein" evidence="1">
    <location>
        <begin position="27"/>
        <end position="206"/>
    </location>
</feature>
<reference evidence="2" key="1">
    <citation type="submission" date="2022-01" db="EMBL/GenBank/DDBJ databases">
        <title>Genome Sequence Resource for Two Populations of Ditylenchus destructor, the Migratory Endoparasitic Phytonematode.</title>
        <authorList>
            <person name="Zhang H."/>
            <person name="Lin R."/>
            <person name="Xie B."/>
        </authorList>
    </citation>
    <scope>NUCLEOTIDE SEQUENCE</scope>
    <source>
        <strain evidence="2">BazhouSP</strain>
    </source>
</reference>
<evidence type="ECO:0000313" key="2">
    <source>
        <dbReference type="EMBL" id="KAI1704049.1"/>
    </source>
</evidence>
<sequence length="206" mass="23546">MLPISLLCSLNYSLFVSLLASKPSLAVELSRVENCRRRTNCRRGPTLLHTYDINGVKRRRRLYILQIISLSCGQKLASYSVNYRLRKMFFGVAELAAWAPPPRRTSSEVNNRPFQQSASFSWKMLMFGQPKHMLCQLEDALKTLRCVFCVHTILSGMVLIEVLHLFSTTPIPMQLAVRRPTEKSCLELTVDDFIRAPILAVKLLFV</sequence>
<protein>
    <recommendedName>
        <fullName evidence="4">Secreted protein</fullName>
    </recommendedName>
</protein>
<proteinExistence type="predicted"/>
<dbReference type="EMBL" id="JAKKPZ010000073">
    <property type="protein sequence ID" value="KAI1704049.1"/>
    <property type="molecule type" value="Genomic_DNA"/>
</dbReference>
<keyword evidence="1" id="KW-0732">Signal</keyword>
<dbReference type="Proteomes" id="UP001201812">
    <property type="component" value="Unassembled WGS sequence"/>
</dbReference>
<evidence type="ECO:0008006" key="4">
    <source>
        <dbReference type="Google" id="ProtNLM"/>
    </source>
</evidence>
<evidence type="ECO:0000256" key="1">
    <source>
        <dbReference type="SAM" id="SignalP"/>
    </source>
</evidence>
<feature type="signal peptide" evidence="1">
    <location>
        <begin position="1"/>
        <end position="26"/>
    </location>
</feature>
<gene>
    <name evidence="2" type="ORF">DdX_14550</name>
</gene>
<organism evidence="2 3">
    <name type="scientific">Ditylenchus destructor</name>
    <dbReference type="NCBI Taxonomy" id="166010"/>
    <lineage>
        <taxon>Eukaryota</taxon>
        <taxon>Metazoa</taxon>
        <taxon>Ecdysozoa</taxon>
        <taxon>Nematoda</taxon>
        <taxon>Chromadorea</taxon>
        <taxon>Rhabditida</taxon>
        <taxon>Tylenchina</taxon>
        <taxon>Tylenchomorpha</taxon>
        <taxon>Sphaerularioidea</taxon>
        <taxon>Anguinidae</taxon>
        <taxon>Anguininae</taxon>
        <taxon>Ditylenchus</taxon>
    </lineage>
</organism>
<comment type="caution">
    <text evidence="2">The sequence shown here is derived from an EMBL/GenBank/DDBJ whole genome shotgun (WGS) entry which is preliminary data.</text>
</comment>
<name>A0AAD4MSM7_9BILA</name>
<accession>A0AAD4MSM7</accession>
<dbReference type="AlphaFoldDB" id="A0AAD4MSM7"/>
<evidence type="ECO:0000313" key="3">
    <source>
        <dbReference type="Proteomes" id="UP001201812"/>
    </source>
</evidence>
<keyword evidence="3" id="KW-1185">Reference proteome</keyword>